<dbReference type="GO" id="GO:0006508">
    <property type="term" value="P:proteolysis"/>
    <property type="evidence" value="ECO:0007669"/>
    <property type="project" value="UniProtKB-KW"/>
</dbReference>
<keyword evidence="10" id="KW-0472">Membrane</keyword>
<feature type="domain" description="ShKT" evidence="9">
    <location>
        <begin position="28"/>
        <end position="64"/>
    </location>
</feature>
<evidence type="ECO:0000313" key="10">
    <source>
        <dbReference type="EMBL" id="CDG68995.1"/>
    </source>
</evidence>
<dbReference type="PANTHER" id="PTHR24252:SF7">
    <property type="entry name" value="HYALIN"/>
    <property type="match status" value="1"/>
</dbReference>
<dbReference type="OrthoDB" id="6018415at2759"/>
<comment type="caution">
    <text evidence="5">Lacks conserved residue(s) required for the propagation of feature annotation.</text>
</comment>
<dbReference type="SMART" id="SM00020">
    <property type="entry name" value="Tryp_SPc"/>
    <property type="match status" value="1"/>
</dbReference>
<dbReference type="MEROPS" id="S01.159"/>
<proteinExistence type="evidence at transcript level"/>
<reference evidence="10" key="1">
    <citation type="journal article" date="2013" name="Genome Biol. Evol.">
        <title>Punctuated emergences of genetic and phenotypic innovations in eumetazoan, bilaterian, euteleostome, and hominidae ancestors.</title>
        <authorList>
            <person name="Wenger Y."/>
            <person name="Galliot B."/>
        </authorList>
    </citation>
    <scope>NUCLEOTIDE SEQUENCE</scope>
    <source>
        <tissue evidence="10">Whole animals</tissue>
    </source>
</reference>
<feature type="domain" description="Peptidase S1" evidence="8">
    <location>
        <begin position="107"/>
        <end position="352"/>
    </location>
</feature>
<dbReference type="EMBL" id="HAAD01002763">
    <property type="protein sequence ID" value="CDG68995.1"/>
    <property type="molecule type" value="mRNA"/>
</dbReference>
<dbReference type="PROSITE" id="PS50240">
    <property type="entry name" value="TRYPSIN_DOM"/>
    <property type="match status" value="1"/>
</dbReference>
<evidence type="ECO:0000259" key="9">
    <source>
        <dbReference type="PROSITE" id="PS51670"/>
    </source>
</evidence>
<evidence type="ECO:0000256" key="5">
    <source>
        <dbReference type="PROSITE-ProRule" id="PRU01005"/>
    </source>
</evidence>
<keyword evidence="7" id="KW-0732">Signal</keyword>
<dbReference type="PROSITE" id="PS00135">
    <property type="entry name" value="TRYPSIN_SER"/>
    <property type="match status" value="1"/>
</dbReference>
<protein>
    <submittedName>
        <fullName evidence="10">Transmembrane protease serine 6</fullName>
    </submittedName>
</protein>
<gene>
    <name evidence="10" type="primary">TMPRSS6</name>
</gene>
<evidence type="ECO:0000256" key="4">
    <source>
        <dbReference type="ARBA" id="ARBA00023157"/>
    </source>
</evidence>
<dbReference type="KEGG" id="hmg:100214705"/>
<evidence type="ECO:0000256" key="6">
    <source>
        <dbReference type="RuleBase" id="RU363034"/>
    </source>
</evidence>
<evidence type="ECO:0000256" key="7">
    <source>
        <dbReference type="SAM" id="SignalP"/>
    </source>
</evidence>
<dbReference type="Pfam" id="PF01549">
    <property type="entry name" value="ShK"/>
    <property type="match status" value="1"/>
</dbReference>
<dbReference type="InterPro" id="IPR033116">
    <property type="entry name" value="TRYPSIN_SER"/>
</dbReference>
<name>T2MAQ0_HYDVU</name>
<dbReference type="InterPro" id="IPR018114">
    <property type="entry name" value="TRYPSIN_HIS"/>
</dbReference>
<keyword evidence="1 6" id="KW-0645">Protease</keyword>
<dbReference type="GO" id="GO:0004252">
    <property type="term" value="F:serine-type endopeptidase activity"/>
    <property type="evidence" value="ECO:0007669"/>
    <property type="project" value="InterPro"/>
</dbReference>
<dbReference type="InterPro" id="IPR001254">
    <property type="entry name" value="Trypsin_dom"/>
</dbReference>
<dbReference type="PROSITE" id="PS00134">
    <property type="entry name" value="TRYPSIN_HIS"/>
    <property type="match status" value="1"/>
</dbReference>
<dbReference type="SUPFAM" id="SSF50494">
    <property type="entry name" value="Trypsin-like serine proteases"/>
    <property type="match status" value="1"/>
</dbReference>
<organism evidence="10">
    <name type="scientific">Hydra vulgaris</name>
    <name type="common">Hydra</name>
    <name type="synonym">Hydra attenuata</name>
    <dbReference type="NCBI Taxonomy" id="6087"/>
    <lineage>
        <taxon>Eukaryota</taxon>
        <taxon>Metazoa</taxon>
        <taxon>Cnidaria</taxon>
        <taxon>Hydrozoa</taxon>
        <taxon>Hydroidolina</taxon>
        <taxon>Anthoathecata</taxon>
        <taxon>Aplanulata</taxon>
        <taxon>Hydridae</taxon>
        <taxon>Hydra</taxon>
    </lineage>
</organism>
<feature type="signal peptide" evidence="7">
    <location>
        <begin position="1"/>
        <end position="21"/>
    </location>
</feature>
<keyword evidence="3 6" id="KW-0720">Serine protease</keyword>
<dbReference type="InterPro" id="IPR003582">
    <property type="entry name" value="ShKT_dom"/>
</dbReference>
<sequence>MIKLNIFMLVFWVCKIWQCNGSSEKCVNLENDKICLNWKIQGFCQKGPFKNRVLKTCQKTCGLCVKKNLTTATSTTQKTTLVSSTAIPDEKAIQPSCGTKGISHSRIVGGKNAKEGDWPWQVNIDYRYNTGNPGHHCGGTLINEEWVLSAAHCFYDNPDKNDYWLKLGEHDIKKDNGWEQLYSIKELLLHPQYEHNGFHYDLALLRLNSTAKLNNRVRTACLPGPQLTFPIGTECFITGWGLLQEYGDAPAILQQAKVPLINQNKCIVAFNQLNFNVTQEMLCAGYDTGKIDACAGDSGGPLVCKVSDLKKKTDIWYLWGTISWGVGCARKGLYGVFSNTKVLRSWIDSVVNKKY</sequence>
<dbReference type="Gene3D" id="2.40.10.10">
    <property type="entry name" value="Trypsin-like serine proteases"/>
    <property type="match status" value="1"/>
</dbReference>
<evidence type="ECO:0000256" key="2">
    <source>
        <dbReference type="ARBA" id="ARBA00022801"/>
    </source>
</evidence>
<dbReference type="PANTHER" id="PTHR24252">
    <property type="entry name" value="ACROSIN-RELATED"/>
    <property type="match status" value="1"/>
</dbReference>
<dbReference type="InterPro" id="IPR043504">
    <property type="entry name" value="Peptidase_S1_PA_chymotrypsin"/>
</dbReference>
<keyword evidence="10" id="KW-0812">Transmembrane</keyword>
<dbReference type="Pfam" id="PF00089">
    <property type="entry name" value="Trypsin"/>
    <property type="match status" value="1"/>
</dbReference>
<evidence type="ECO:0000256" key="1">
    <source>
        <dbReference type="ARBA" id="ARBA00022670"/>
    </source>
</evidence>
<keyword evidence="2 6" id="KW-0378">Hydrolase</keyword>
<keyword evidence="4" id="KW-1015">Disulfide bond</keyword>
<dbReference type="InterPro" id="IPR009003">
    <property type="entry name" value="Peptidase_S1_PA"/>
</dbReference>
<evidence type="ECO:0000259" key="8">
    <source>
        <dbReference type="PROSITE" id="PS50240"/>
    </source>
</evidence>
<evidence type="ECO:0000256" key="3">
    <source>
        <dbReference type="ARBA" id="ARBA00022825"/>
    </source>
</evidence>
<dbReference type="PRINTS" id="PR00722">
    <property type="entry name" value="CHYMOTRYPSIN"/>
</dbReference>
<accession>T2MAQ0</accession>
<dbReference type="PROSITE" id="PS51670">
    <property type="entry name" value="SHKT"/>
    <property type="match status" value="1"/>
</dbReference>
<dbReference type="AlphaFoldDB" id="T2MAQ0"/>
<dbReference type="FunFam" id="2.40.10.10:FF:000003">
    <property type="entry name" value="Transmembrane serine protease 3"/>
    <property type="match status" value="1"/>
</dbReference>
<feature type="chain" id="PRO_5044738688" evidence="7">
    <location>
        <begin position="22"/>
        <end position="355"/>
    </location>
</feature>
<dbReference type="CDD" id="cd00190">
    <property type="entry name" value="Tryp_SPc"/>
    <property type="match status" value="1"/>
</dbReference>
<dbReference type="InterPro" id="IPR001314">
    <property type="entry name" value="Peptidase_S1A"/>
</dbReference>
<dbReference type="SMART" id="SM00254">
    <property type="entry name" value="ShKT"/>
    <property type="match status" value="1"/>
</dbReference>